<dbReference type="AlphaFoldDB" id="A0A183Q495"/>
<dbReference type="Gene3D" id="3.90.70.10">
    <property type="entry name" value="Cysteine proteinases"/>
    <property type="match status" value="1"/>
</dbReference>
<dbReference type="STRING" id="31246.A0A183Q495"/>
<organism evidence="1 2">
    <name type="scientific">Schistosoma mattheei</name>
    <dbReference type="NCBI Taxonomy" id="31246"/>
    <lineage>
        <taxon>Eukaryota</taxon>
        <taxon>Metazoa</taxon>
        <taxon>Spiralia</taxon>
        <taxon>Lophotrochozoa</taxon>
        <taxon>Platyhelminthes</taxon>
        <taxon>Trematoda</taxon>
        <taxon>Digenea</taxon>
        <taxon>Strigeidida</taxon>
        <taxon>Schistosomatoidea</taxon>
        <taxon>Schistosomatidae</taxon>
        <taxon>Schistosoma</taxon>
    </lineage>
</organism>
<dbReference type="GO" id="GO:0006508">
    <property type="term" value="P:proteolysis"/>
    <property type="evidence" value="ECO:0007669"/>
    <property type="project" value="InterPro"/>
</dbReference>
<dbReference type="EMBL" id="UZAL01047287">
    <property type="protein sequence ID" value="VDP84833.1"/>
    <property type="molecule type" value="Genomic_DNA"/>
</dbReference>
<reference evidence="1 2" key="1">
    <citation type="submission" date="2018-11" db="EMBL/GenBank/DDBJ databases">
        <authorList>
            <consortium name="Pathogen Informatics"/>
        </authorList>
    </citation>
    <scope>NUCLEOTIDE SEQUENCE [LARGE SCALE GENOMIC DNA]</scope>
    <source>
        <strain>Denwood</strain>
        <strain evidence="2">Zambia</strain>
    </source>
</reference>
<protein>
    <submittedName>
        <fullName evidence="1">Uncharacterized protein</fullName>
    </submittedName>
</protein>
<dbReference type="InterPro" id="IPR038765">
    <property type="entry name" value="Papain-like_cys_pep_sf"/>
</dbReference>
<name>A0A183Q495_9TREM</name>
<dbReference type="Pfam" id="PF00112">
    <property type="entry name" value="Peptidase_C1"/>
    <property type="match status" value="1"/>
</dbReference>
<dbReference type="Proteomes" id="UP000269396">
    <property type="component" value="Unassembled WGS sequence"/>
</dbReference>
<dbReference type="GO" id="GO:0008234">
    <property type="term" value="F:cysteine-type peptidase activity"/>
    <property type="evidence" value="ECO:0007669"/>
    <property type="project" value="InterPro"/>
</dbReference>
<accession>A0A183Q495</accession>
<dbReference type="SUPFAM" id="SSF54001">
    <property type="entry name" value="Cysteine proteinases"/>
    <property type="match status" value="1"/>
</dbReference>
<gene>
    <name evidence="1" type="ORF">SMTD_LOCUS21431</name>
</gene>
<evidence type="ECO:0000313" key="2">
    <source>
        <dbReference type="Proteomes" id="UP000269396"/>
    </source>
</evidence>
<sequence>MGGLMLEDNYPYDAKNEKCHLKADNVAAYINGSVNLTQDETELAAWLYHNSAISVGMNAMLLQVKSSNYILVFFIYTPYFLLYCSFKHIIHQQIWK</sequence>
<evidence type="ECO:0000313" key="1">
    <source>
        <dbReference type="EMBL" id="VDP84833.1"/>
    </source>
</evidence>
<dbReference type="InterPro" id="IPR000668">
    <property type="entry name" value="Peptidase_C1A_C"/>
</dbReference>
<proteinExistence type="predicted"/>
<keyword evidence="2" id="KW-1185">Reference proteome</keyword>